<reference evidence="2 3" key="1">
    <citation type="submission" date="2024-01" db="EMBL/GenBank/DDBJ databases">
        <title>A draft genome for a cacao thread blight-causing isolate of Paramarasmius palmivorus.</title>
        <authorList>
            <person name="Baruah I.K."/>
            <person name="Bukari Y."/>
            <person name="Amoako-Attah I."/>
            <person name="Meinhardt L.W."/>
            <person name="Bailey B.A."/>
            <person name="Cohen S.P."/>
        </authorList>
    </citation>
    <scope>NUCLEOTIDE SEQUENCE [LARGE SCALE GENOMIC DNA]</scope>
    <source>
        <strain evidence="2 3">GH-12</strain>
    </source>
</reference>
<organism evidence="2 3">
    <name type="scientific">Paramarasmius palmivorus</name>
    <dbReference type="NCBI Taxonomy" id="297713"/>
    <lineage>
        <taxon>Eukaryota</taxon>
        <taxon>Fungi</taxon>
        <taxon>Dikarya</taxon>
        <taxon>Basidiomycota</taxon>
        <taxon>Agaricomycotina</taxon>
        <taxon>Agaricomycetes</taxon>
        <taxon>Agaricomycetidae</taxon>
        <taxon>Agaricales</taxon>
        <taxon>Marasmiineae</taxon>
        <taxon>Marasmiaceae</taxon>
        <taxon>Paramarasmius</taxon>
    </lineage>
</organism>
<feature type="region of interest" description="Disordered" evidence="1">
    <location>
        <begin position="1"/>
        <end position="115"/>
    </location>
</feature>
<feature type="compositionally biased region" description="Basic and acidic residues" evidence="1">
    <location>
        <begin position="8"/>
        <end position="31"/>
    </location>
</feature>
<evidence type="ECO:0000313" key="3">
    <source>
        <dbReference type="Proteomes" id="UP001383192"/>
    </source>
</evidence>
<proteinExistence type="predicted"/>
<name>A0AAW0DTP4_9AGAR</name>
<keyword evidence="3" id="KW-1185">Reference proteome</keyword>
<dbReference type="AlphaFoldDB" id="A0AAW0DTP4"/>
<gene>
    <name evidence="2" type="ORF">VNI00_003664</name>
</gene>
<feature type="compositionally biased region" description="Basic and acidic residues" evidence="1">
    <location>
        <begin position="92"/>
        <end position="101"/>
    </location>
</feature>
<dbReference type="EMBL" id="JAYKXP010000009">
    <property type="protein sequence ID" value="KAK7054466.1"/>
    <property type="molecule type" value="Genomic_DNA"/>
</dbReference>
<feature type="region of interest" description="Disordered" evidence="1">
    <location>
        <begin position="133"/>
        <end position="162"/>
    </location>
</feature>
<accession>A0AAW0DTP4</accession>
<feature type="region of interest" description="Disordered" evidence="1">
    <location>
        <begin position="365"/>
        <end position="410"/>
    </location>
</feature>
<protein>
    <submittedName>
        <fullName evidence="2">Uncharacterized protein</fullName>
    </submittedName>
</protein>
<sequence>MAASSAKKANDKSSDIKALESAFNERSRTASEDELPSPGSILKRAGPGGESKEFEVDRGRPVSRPAKIPFDNRGSSVESVAGSPDEDASVPVREDKGKGRALENSSAAEVSTVKPKRESVEWDYDALAGLEDDSGDRTAVAADSSSPMDVDPSAAEGESQPVDEGCLKTSIPALGSLTVLFAADEAALPPLLDAERIHPSLVNMYGRLPWLHNLKRCNFTGFGRSSGIYDDFEPISYGSVLDSVDNVTRKKLKRSMGFVSSPPVFNPVRQSMEGFVRGWNCLSIPASEGPGNAIWALTGICVGSHLSQPAVYGDDRSWQIHIQPFENDWEIYQANIGTFYESELCHVPGRADALVFSSKKQSFPAQKAKPDTSAKPGTSSLKSKPYSPVKGASSSSARKSKPTNVLHPRGPAYRLYDEGIPVFDGRSLPGTMGFKFDSESWQTYESLPRYPRSEVAINSLVTVAHTIHGFLGDKAKYHTVLLHTLFVIVLGEVPLGDEESGDAE</sequence>
<dbReference type="Proteomes" id="UP001383192">
    <property type="component" value="Unassembled WGS sequence"/>
</dbReference>
<comment type="caution">
    <text evidence="2">The sequence shown here is derived from an EMBL/GenBank/DDBJ whole genome shotgun (WGS) entry which is preliminary data.</text>
</comment>
<feature type="compositionally biased region" description="Basic and acidic residues" evidence="1">
    <location>
        <begin position="50"/>
        <end position="60"/>
    </location>
</feature>
<evidence type="ECO:0000313" key="2">
    <source>
        <dbReference type="EMBL" id="KAK7054466.1"/>
    </source>
</evidence>
<evidence type="ECO:0000256" key="1">
    <source>
        <dbReference type="SAM" id="MobiDB-lite"/>
    </source>
</evidence>